<dbReference type="NCBIfam" id="TIGR03168">
    <property type="entry name" value="1-PFK"/>
    <property type="match status" value="1"/>
</dbReference>
<evidence type="ECO:0000256" key="3">
    <source>
        <dbReference type="ARBA" id="ARBA00022741"/>
    </source>
</evidence>
<dbReference type="PANTHER" id="PTHR46566">
    <property type="entry name" value="1-PHOSPHOFRUCTOKINASE-RELATED"/>
    <property type="match status" value="1"/>
</dbReference>
<evidence type="ECO:0000256" key="5">
    <source>
        <dbReference type="ARBA" id="ARBA00022840"/>
    </source>
</evidence>
<accession>A0A0P1IDA5</accession>
<evidence type="ECO:0000256" key="1">
    <source>
        <dbReference type="ARBA" id="ARBA00010688"/>
    </source>
</evidence>
<sequence>MRDILTITLNPAVDLSTAVDVVTAGPKLRCARPRTDPGGGGINVSRAIRELGGNSRTFVALAGHTGDKLAELLAMEGIFCLSFKGPGETRQSLAVTDTTTNEQFRFVMPGPEWSQPQAEALLETLSEHVQEGSLVILSGSLPPGMPNGFLAKLCDTVHTNGADLVADLSGDPLTRLVTDKTVRAHILRMDQHEAETLNGAPLPSRAETADFAQSLIHKGAATLVIVARGADGSVLATSDTALHVAAADVPVKSKVGAGDSFVGAFTLALAQGSPLANAMQRGAAAASAAVMTEATELCRREDVDRLTSDCKITPIYGCFDE</sequence>
<comment type="similarity">
    <text evidence="1 6">Belongs to the carbohydrate kinase PfkB family.</text>
</comment>
<dbReference type="CDD" id="cd01164">
    <property type="entry name" value="FruK_PfkB_like"/>
    <property type="match status" value="1"/>
</dbReference>
<dbReference type="InterPro" id="IPR017583">
    <property type="entry name" value="Tagatose/fructose_Pkinase"/>
</dbReference>
<dbReference type="Proteomes" id="UP000051870">
    <property type="component" value="Unassembled WGS sequence"/>
</dbReference>
<dbReference type="EMBL" id="CYTW01000003">
    <property type="protein sequence ID" value="CUK06579.1"/>
    <property type="molecule type" value="Genomic_DNA"/>
</dbReference>
<dbReference type="GeneID" id="83882033"/>
<keyword evidence="2 6" id="KW-0808">Transferase</keyword>
<evidence type="ECO:0000256" key="6">
    <source>
        <dbReference type="PIRNR" id="PIRNR000535"/>
    </source>
</evidence>
<evidence type="ECO:0000256" key="4">
    <source>
        <dbReference type="ARBA" id="ARBA00022777"/>
    </source>
</evidence>
<proteinExistence type="inferred from homology"/>
<dbReference type="Gene3D" id="3.40.1190.20">
    <property type="match status" value="1"/>
</dbReference>
<dbReference type="GO" id="GO:0005524">
    <property type="term" value="F:ATP binding"/>
    <property type="evidence" value="ECO:0007669"/>
    <property type="project" value="UniProtKB-KW"/>
</dbReference>
<evidence type="ECO:0000313" key="8">
    <source>
        <dbReference type="EMBL" id="CUK06579.1"/>
    </source>
</evidence>
<dbReference type="InterPro" id="IPR011611">
    <property type="entry name" value="PfkB_dom"/>
</dbReference>
<dbReference type="STRING" id="1715693.PH7735_03043"/>
<dbReference type="RefSeq" id="WP_058312197.1">
    <property type="nucleotide sequence ID" value="NZ_CYTW01000003.1"/>
</dbReference>
<dbReference type="GO" id="GO:0005829">
    <property type="term" value="C:cytosol"/>
    <property type="evidence" value="ECO:0007669"/>
    <property type="project" value="TreeGrafter"/>
</dbReference>
<evidence type="ECO:0000259" key="7">
    <source>
        <dbReference type="Pfam" id="PF00294"/>
    </source>
</evidence>
<reference evidence="9" key="1">
    <citation type="submission" date="2015-09" db="EMBL/GenBank/DDBJ databases">
        <authorList>
            <person name="Rodrigo-Torres Lidia"/>
            <person name="Arahal R.David."/>
        </authorList>
    </citation>
    <scope>NUCLEOTIDE SEQUENCE [LARGE SCALE GENOMIC DNA]</scope>
    <source>
        <strain evidence="9">CECT 7735</strain>
    </source>
</reference>
<keyword evidence="4 8" id="KW-0418">Kinase</keyword>
<dbReference type="PIRSF" id="PIRSF000535">
    <property type="entry name" value="1PFK/6PFK/LacC"/>
    <property type="match status" value="1"/>
</dbReference>
<dbReference type="GO" id="GO:0003872">
    <property type="term" value="F:6-phosphofructokinase activity"/>
    <property type="evidence" value="ECO:0007669"/>
    <property type="project" value="TreeGrafter"/>
</dbReference>
<keyword evidence="3" id="KW-0547">Nucleotide-binding</keyword>
<dbReference type="AlphaFoldDB" id="A0A0P1IDA5"/>
<keyword evidence="9" id="KW-1185">Reference proteome</keyword>
<keyword evidence="5" id="KW-0067">ATP-binding</keyword>
<evidence type="ECO:0000256" key="2">
    <source>
        <dbReference type="ARBA" id="ARBA00022679"/>
    </source>
</evidence>
<dbReference type="Pfam" id="PF00294">
    <property type="entry name" value="PfkB"/>
    <property type="match status" value="1"/>
</dbReference>
<dbReference type="PANTHER" id="PTHR46566:SF2">
    <property type="entry name" value="ATP-DEPENDENT 6-PHOSPHOFRUCTOKINASE ISOZYME 2"/>
    <property type="match status" value="1"/>
</dbReference>
<protein>
    <recommendedName>
        <fullName evidence="6">Phosphofructokinase</fullName>
    </recommendedName>
</protein>
<name>A0A0P1IDA5_9RHOB</name>
<dbReference type="SUPFAM" id="SSF53613">
    <property type="entry name" value="Ribokinase-like"/>
    <property type="match status" value="1"/>
</dbReference>
<gene>
    <name evidence="8" type="primary">pfkB</name>
    <name evidence="8" type="ORF">PH7735_03043</name>
</gene>
<feature type="domain" description="Carbohydrate kinase PfkB" evidence="7">
    <location>
        <begin position="22"/>
        <end position="298"/>
    </location>
</feature>
<dbReference type="InterPro" id="IPR029056">
    <property type="entry name" value="Ribokinase-like"/>
</dbReference>
<organism evidence="8 9">
    <name type="scientific">Shimia thalassica</name>
    <dbReference type="NCBI Taxonomy" id="1715693"/>
    <lineage>
        <taxon>Bacteria</taxon>
        <taxon>Pseudomonadati</taxon>
        <taxon>Pseudomonadota</taxon>
        <taxon>Alphaproteobacteria</taxon>
        <taxon>Rhodobacterales</taxon>
        <taxon>Roseobacteraceae</taxon>
    </lineage>
</organism>
<evidence type="ECO:0000313" key="9">
    <source>
        <dbReference type="Proteomes" id="UP000051870"/>
    </source>
</evidence>